<keyword evidence="5" id="KW-0812">Transmembrane</keyword>
<accession>A0A485KWK0</accession>
<protein>
    <submittedName>
        <fullName evidence="9">Aste57867_12293 protein</fullName>
    </submittedName>
</protein>
<feature type="binding site" evidence="4">
    <location>
        <position position="432"/>
    </location>
    <ligand>
        <name>ATP</name>
        <dbReference type="ChEBI" id="CHEBI:30616"/>
    </ligand>
</feature>
<dbReference type="Pfam" id="PF00069">
    <property type="entry name" value="Pkinase"/>
    <property type="match status" value="1"/>
</dbReference>
<dbReference type="InterPro" id="IPR008271">
    <property type="entry name" value="Ser/Thr_kinase_AS"/>
</dbReference>
<evidence type="ECO:0000256" key="4">
    <source>
        <dbReference type="PROSITE-ProRule" id="PRU10141"/>
    </source>
</evidence>
<dbReference type="EMBL" id="VJMH01005348">
    <property type="protein sequence ID" value="KAF0697019.1"/>
    <property type="molecule type" value="Genomic_DNA"/>
</dbReference>
<dbReference type="Gene3D" id="1.10.510.10">
    <property type="entry name" value="Transferase(Phosphotransferase) domain 1"/>
    <property type="match status" value="1"/>
</dbReference>
<feature type="transmembrane region" description="Helical" evidence="5">
    <location>
        <begin position="330"/>
        <end position="350"/>
    </location>
</feature>
<keyword evidence="1" id="KW-0723">Serine/threonine-protein kinase</keyword>
<keyword evidence="1" id="KW-0418">Kinase</keyword>
<dbReference type="InterPro" id="IPR001245">
    <property type="entry name" value="Ser-Thr/Tyr_kinase_cat_dom"/>
</dbReference>
<evidence type="ECO:0000313" key="9">
    <source>
        <dbReference type="EMBL" id="VFT89146.1"/>
    </source>
</evidence>
<dbReference type="GO" id="GO:0005524">
    <property type="term" value="F:ATP binding"/>
    <property type="evidence" value="ECO:0007669"/>
    <property type="project" value="UniProtKB-UniRule"/>
</dbReference>
<dbReference type="PROSITE" id="PS50011">
    <property type="entry name" value="PROTEIN_KINASE_DOM"/>
    <property type="match status" value="1"/>
</dbReference>
<dbReference type="InterPro" id="IPR017441">
    <property type="entry name" value="Protein_kinase_ATP_BS"/>
</dbReference>
<dbReference type="InterPro" id="IPR011009">
    <property type="entry name" value="Kinase-like_dom_sf"/>
</dbReference>
<dbReference type="OrthoDB" id="10252354at2759"/>
<evidence type="ECO:0000256" key="2">
    <source>
        <dbReference type="ARBA" id="ARBA00022741"/>
    </source>
</evidence>
<keyword evidence="3 4" id="KW-0067">ATP-binding</keyword>
<dbReference type="InterPro" id="IPR032675">
    <property type="entry name" value="LRR_dom_sf"/>
</dbReference>
<reference evidence="8" key="2">
    <citation type="submission" date="2019-06" db="EMBL/GenBank/DDBJ databases">
        <title>Genomics analysis of Aphanomyces spp. identifies a new class of oomycete effector associated with host adaptation.</title>
        <authorList>
            <person name="Gaulin E."/>
        </authorList>
    </citation>
    <scope>NUCLEOTIDE SEQUENCE</scope>
    <source>
        <strain evidence="8">CBS 578.67</strain>
    </source>
</reference>
<sequence>MFLALVAAALISLAHAQSTCSYAALPANVTLILVSDNTLCPEKNKVCVVNKACEVIANGTNGTVHAVGNFLDFNETTLEIRKPNASSIKVHNASNVFSTLNTDMMVFPDSIKRIVFQGYELPSVDTIKWPKKLTELLFQKCNRKAVPVLPPNLTKLFLAGNDLNESTQVANLPSTIEWLSLQDNMFTEFVNFSFKNATTLYLLGNTQLRRIENVTVSKDILHMDLSNTRLDSWIMDNTTFRILDSQLKPNSTAVNLDAVQKEAPIGYGYTNLVINFNATECSLKNGVKQEIWSDKRNRMAAYRDTVFNVCVLKDPEPKPTVPAVVASSSLSTGAIVGISLGGLALLVMFIRSVMWRVRHNKAEKKLQDLQNQYDLTHTPNLSNGEEAGLSMQDLTLFRLDDSNLKLDKKLGSGAFADVWLGTFQDQVVAVKKMHNSKITLDQIQSFIDEIKLMATFDSPFIVRLIGAAWTRPSDVKCVMELMDGGDLKDFLDKMTPKTFPWSDKLVHIQSIVGGLVYLHSMNIIHRDLKSRNVLLSSTAGTKLTDFGISKEDMHATMTMGVGTFRWMAPEVVQDQAYTVAADIYSFGMVLSEFDTHHIPYEDFKNPANGNPIADSAIMVKVVGGTIKPTFTKSCPHWVHDIAMRCLAYNPEHRPTAFDLSRELRTLAKEL</sequence>
<gene>
    <name evidence="9" type="primary">Aste57867_12293</name>
    <name evidence="8" type="ORF">As57867_012248</name>
    <name evidence="9" type="ORF">ASTE57867_12293</name>
</gene>
<feature type="signal peptide" evidence="6">
    <location>
        <begin position="1"/>
        <end position="16"/>
    </location>
</feature>
<dbReference type="SUPFAM" id="SSF56112">
    <property type="entry name" value="Protein kinase-like (PK-like)"/>
    <property type="match status" value="1"/>
</dbReference>
<dbReference type="EMBL" id="CAADRA010005369">
    <property type="protein sequence ID" value="VFT89146.1"/>
    <property type="molecule type" value="Genomic_DNA"/>
</dbReference>
<dbReference type="PANTHER" id="PTHR44329">
    <property type="entry name" value="SERINE/THREONINE-PROTEIN KINASE TNNI3K-RELATED"/>
    <property type="match status" value="1"/>
</dbReference>
<evidence type="ECO:0000256" key="3">
    <source>
        <dbReference type="ARBA" id="ARBA00022840"/>
    </source>
</evidence>
<keyword evidence="10" id="KW-1185">Reference proteome</keyword>
<dbReference type="AlphaFoldDB" id="A0A485KWK0"/>
<evidence type="ECO:0000256" key="1">
    <source>
        <dbReference type="ARBA" id="ARBA00022527"/>
    </source>
</evidence>
<proteinExistence type="predicted"/>
<dbReference type="GO" id="GO:0004674">
    <property type="term" value="F:protein serine/threonine kinase activity"/>
    <property type="evidence" value="ECO:0007669"/>
    <property type="project" value="UniProtKB-KW"/>
</dbReference>
<dbReference type="PANTHER" id="PTHR44329:SF214">
    <property type="entry name" value="PROTEIN KINASE DOMAIN-CONTAINING PROTEIN"/>
    <property type="match status" value="1"/>
</dbReference>
<keyword evidence="5" id="KW-0472">Membrane</keyword>
<evidence type="ECO:0000313" key="8">
    <source>
        <dbReference type="EMBL" id="KAF0697019.1"/>
    </source>
</evidence>
<dbReference type="PROSITE" id="PS00108">
    <property type="entry name" value="PROTEIN_KINASE_ST"/>
    <property type="match status" value="1"/>
</dbReference>
<evidence type="ECO:0000313" key="10">
    <source>
        <dbReference type="Proteomes" id="UP000332933"/>
    </source>
</evidence>
<keyword evidence="2 4" id="KW-0547">Nucleotide-binding</keyword>
<dbReference type="PRINTS" id="PR00109">
    <property type="entry name" value="TYRKINASE"/>
</dbReference>
<dbReference type="SUPFAM" id="SSF52058">
    <property type="entry name" value="L domain-like"/>
    <property type="match status" value="1"/>
</dbReference>
<feature type="domain" description="Protein kinase" evidence="7">
    <location>
        <begin position="404"/>
        <end position="666"/>
    </location>
</feature>
<dbReference type="InterPro" id="IPR000719">
    <property type="entry name" value="Prot_kinase_dom"/>
</dbReference>
<evidence type="ECO:0000256" key="5">
    <source>
        <dbReference type="SAM" id="Phobius"/>
    </source>
</evidence>
<name>A0A485KWK0_9STRA</name>
<dbReference type="Proteomes" id="UP000332933">
    <property type="component" value="Unassembled WGS sequence"/>
</dbReference>
<reference evidence="9 10" key="1">
    <citation type="submission" date="2019-03" db="EMBL/GenBank/DDBJ databases">
        <authorList>
            <person name="Gaulin E."/>
            <person name="Dumas B."/>
        </authorList>
    </citation>
    <scope>NUCLEOTIDE SEQUENCE [LARGE SCALE GENOMIC DNA]</scope>
    <source>
        <strain evidence="9">CBS 568.67</strain>
    </source>
</reference>
<organism evidence="9 10">
    <name type="scientific">Aphanomyces stellatus</name>
    <dbReference type="NCBI Taxonomy" id="120398"/>
    <lineage>
        <taxon>Eukaryota</taxon>
        <taxon>Sar</taxon>
        <taxon>Stramenopiles</taxon>
        <taxon>Oomycota</taxon>
        <taxon>Saprolegniomycetes</taxon>
        <taxon>Saprolegniales</taxon>
        <taxon>Verrucalvaceae</taxon>
        <taxon>Aphanomyces</taxon>
    </lineage>
</organism>
<evidence type="ECO:0000259" key="7">
    <source>
        <dbReference type="PROSITE" id="PS50011"/>
    </source>
</evidence>
<keyword evidence="1" id="KW-0808">Transferase</keyword>
<evidence type="ECO:0000256" key="6">
    <source>
        <dbReference type="SAM" id="SignalP"/>
    </source>
</evidence>
<keyword evidence="6" id="KW-0732">Signal</keyword>
<dbReference type="SMART" id="SM00220">
    <property type="entry name" value="S_TKc"/>
    <property type="match status" value="1"/>
</dbReference>
<dbReference type="Gene3D" id="3.80.10.10">
    <property type="entry name" value="Ribonuclease Inhibitor"/>
    <property type="match status" value="1"/>
</dbReference>
<dbReference type="PROSITE" id="PS00107">
    <property type="entry name" value="PROTEIN_KINASE_ATP"/>
    <property type="match status" value="1"/>
</dbReference>
<dbReference type="InterPro" id="IPR051681">
    <property type="entry name" value="Ser/Thr_Kinases-Pseudokinases"/>
</dbReference>
<feature type="chain" id="PRO_5033437149" evidence="6">
    <location>
        <begin position="17"/>
        <end position="670"/>
    </location>
</feature>
<keyword evidence="5" id="KW-1133">Transmembrane helix</keyword>